<comment type="similarity">
    <text evidence="1">Belongs to the helicase family. UvrD subfamily.</text>
</comment>
<dbReference type="Proteomes" id="UP000568050">
    <property type="component" value="Unassembled WGS sequence"/>
</dbReference>
<feature type="region of interest" description="Disordered" evidence="16">
    <location>
        <begin position="631"/>
        <end position="651"/>
    </location>
</feature>
<keyword evidence="10" id="KW-0234">DNA repair</keyword>
<feature type="domain" description="UvrD-like helicase C-terminal" evidence="18">
    <location>
        <begin position="489"/>
        <end position="766"/>
    </location>
</feature>
<dbReference type="EC" id="5.6.2.4" evidence="13"/>
<evidence type="ECO:0000256" key="15">
    <source>
        <dbReference type="PROSITE-ProRule" id="PRU00560"/>
    </source>
</evidence>
<dbReference type="GO" id="GO:0005524">
    <property type="term" value="F:ATP binding"/>
    <property type="evidence" value="ECO:0007669"/>
    <property type="project" value="UniProtKB-UniRule"/>
</dbReference>
<feature type="compositionally biased region" description="Basic and acidic residues" evidence="16">
    <location>
        <begin position="906"/>
        <end position="915"/>
    </location>
</feature>
<evidence type="ECO:0000256" key="3">
    <source>
        <dbReference type="ARBA" id="ARBA00022741"/>
    </source>
</evidence>
<evidence type="ECO:0000256" key="12">
    <source>
        <dbReference type="ARBA" id="ARBA00034617"/>
    </source>
</evidence>
<feature type="region of interest" description="Disordered" evidence="16">
    <location>
        <begin position="883"/>
        <end position="915"/>
    </location>
</feature>
<organism evidence="19 20">
    <name type="scientific">Helcobacillus massiliensis</name>
    <dbReference type="NCBI Taxonomy" id="521392"/>
    <lineage>
        <taxon>Bacteria</taxon>
        <taxon>Bacillati</taxon>
        <taxon>Actinomycetota</taxon>
        <taxon>Actinomycetes</taxon>
        <taxon>Micrococcales</taxon>
        <taxon>Dermabacteraceae</taxon>
        <taxon>Helcobacillus</taxon>
    </lineage>
</organism>
<feature type="binding site" evidence="15">
    <location>
        <begin position="8"/>
        <end position="15"/>
    </location>
    <ligand>
        <name>ATP</name>
        <dbReference type="ChEBI" id="CHEBI:30616"/>
    </ligand>
</feature>
<evidence type="ECO:0000256" key="13">
    <source>
        <dbReference type="ARBA" id="ARBA00034808"/>
    </source>
</evidence>
<keyword evidence="5 15" id="KW-0378">Hydrolase</keyword>
<evidence type="ECO:0000256" key="4">
    <source>
        <dbReference type="ARBA" id="ARBA00022763"/>
    </source>
</evidence>
<gene>
    <name evidence="19" type="ORF">FHX50_002011</name>
</gene>
<protein>
    <recommendedName>
        <fullName evidence="13">DNA 3'-5' helicase</fullName>
        <ecNumber evidence="13">5.6.2.4</ecNumber>
    </recommendedName>
</protein>
<evidence type="ECO:0000256" key="10">
    <source>
        <dbReference type="ARBA" id="ARBA00023204"/>
    </source>
</evidence>
<dbReference type="InterPro" id="IPR014017">
    <property type="entry name" value="DNA_helicase_UvrD-like_C"/>
</dbReference>
<dbReference type="EMBL" id="JACHWP010000010">
    <property type="protein sequence ID" value="MBB3023710.1"/>
    <property type="molecule type" value="Genomic_DNA"/>
</dbReference>
<comment type="caution">
    <text evidence="19">The sequence shown here is derived from an EMBL/GenBank/DDBJ whole genome shotgun (WGS) entry which is preliminary data.</text>
</comment>
<dbReference type="Pfam" id="PF13361">
    <property type="entry name" value="UvrD_C"/>
    <property type="match status" value="1"/>
</dbReference>
<keyword evidence="9" id="KW-0238">DNA-binding</keyword>
<proteinExistence type="inferred from homology"/>
<dbReference type="GO" id="GO:0043138">
    <property type="term" value="F:3'-5' DNA helicase activity"/>
    <property type="evidence" value="ECO:0007669"/>
    <property type="project" value="UniProtKB-EC"/>
</dbReference>
<evidence type="ECO:0000256" key="9">
    <source>
        <dbReference type="ARBA" id="ARBA00023125"/>
    </source>
</evidence>
<dbReference type="InterPro" id="IPR014016">
    <property type="entry name" value="UvrD-like_ATP-bd"/>
</dbReference>
<keyword evidence="11" id="KW-0413">Isomerase</keyword>
<evidence type="ECO:0000256" key="16">
    <source>
        <dbReference type="SAM" id="MobiDB-lite"/>
    </source>
</evidence>
<reference evidence="19 20" key="1">
    <citation type="submission" date="2020-08" db="EMBL/GenBank/DDBJ databases">
        <title>Sequencing the genomes of 1000 actinobacteria strains.</title>
        <authorList>
            <person name="Klenk H.-P."/>
        </authorList>
    </citation>
    <scope>NUCLEOTIDE SEQUENCE [LARGE SCALE GENOMIC DNA]</scope>
    <source>
        <strain evidence="19 20">DSM 23040</strain>
    </source>
</reference>
<dbReference type="PANTHER" id="PTHR11070:SF2">
    <property type="entry name" value="ATP-DEPENDENT DNA HELICASE SRS2"/>
    <property type="match status" value="1"/>
</dbReference>
<dbReference type="GO" id="GO:0004527">
    <property type="term" value="F:exonuclease activity"/>
    <property type="evidence" value="ECO:0007669"/>
    <property type="project" value="UniProtKB-KW"/>
</dbReference>
<dbReference type="SUPFAM" id="SSF52540">
    <property type="entry name" value="P-loop containing nucleoside triphosphate hydrolases"/>
    <property type="match status" value="1"/>
</dbReference>
<dbReference type="InterPro" id="IPR000212">
    <property type="entry name" value="DNA_helicase_UvrD/REP"/>
</dbReference>
<evidence type="ECO:0000313" key="19">
    <source>
        <dbReference type="EMBL" id="MBB3023710.1"/>
    </source>
</evidence>
<dbReference type="GO" id="GO:0000725">
    <property type="term" value="P:recombinational repair"/>
    <property type="evidence" value="ECO:0007669"/>
    <property type="project" value="TreeGrafter"/>
</dbReference>
<dbReference type="Gene3D" id="1.10.10.160">
    <property type="match status" value="1"/>
</dbReference>
<evidence type="ECO:0000256" key="8">
    <source>
        <dbReference type="ARBA" id="ARBA00022840"/>
    </source>
</evidence>
<dbReference type="GO" id="GO:0003677">
    <property type="term" value="F:DNA binding"/>
    <property type="evidence" value="ECO:0007669"/>
    <property type="project" value="UniProtKB-KW"/>
</dbReference>
<evidence type="ECO:0000256" key="11">
    <source>
        <dbReference type="ARBA" id="ARBA00023235"/>
    </source>
</evidence>
<dbReference type="PANTHER" id="PTHR11070">
    <property type="entry name" value="UVRD / RECB / PCRA DNA HELICASE FAMILY MEMBER"/>
    <property type="match status" value="1"/>
</dbReference>
<dbReference type="SUPFAM" id="SSF52980">
    <property type="entry name" value="Restriction endonuclease-like"/>
    <property type="match status" value="1"/>
</dbReference>
<evidence type="ECO:0000313" key="20">
    <source>
        <dbReference type="Proteomes" id="UP000568050"/>
    </source>
</evidence>
<keyword evidence="4" id="KW-0227">DNA damage</keyword>
<evidence type="ECO:0000259" key="18">
    <source>
        <dbReference type="PROSITE" id="PS51217"/>
    </source>
</evidence>
<comment type="catalytic activity">
    <reaction evidence="12">
        <text>Couples ATP hydrolysis with the unwinding of duplex DNA by translocating in the 3'-5' direction.</text>
        <dbReference type="EC" id="5.6.2.4"/>
    </reaction>
</comment>
<dbReference type="Pfam" id="PF00580">
    <property type="entry name" value="UvrD-helicase"/>
    <property type="match status" value="2"/>
</dbReference>
<dbReference type="PROSITE" id="PS51198">
    <property type="entry name" value="UVRD_HELICASE_ATP_BIND"/>
    <property type="match status" value="1"/>
</dbReference>
<evidence type="ECO:0000256" key="2">
    <source>
        <dbReference type="ARBA" id="ARBA00022722"/>
    </source>
</evidence>
<dbReference type="InterPro" id="IPR013986">
    <property type="entry name" value="DExx_box_DNA_helicase_dom_sf"/>
</dbReference>
<dbReference type="Gene3D" id="3.40.50.300">
    <property type="entry name" value="P-loop containing nucleotide triphosphate hydrolases"/>
    <property type="match status" value="4"/>
</dbReference>
<dbReference type="Gene3D" id="3.90.320.10">
    <property type="match status" value="1"/>
</dbReference>
<keyword evidence="7 19" id="KW-0269">Exonuclease</keyword>
<keyword evidence="20" id="KW-1185">Reference proteome</keyword>
<keyword evidence="3 15" id="KW-0547">Nucleotide-binding</keyword>
<evidence type="ECO:0000256" key="6">
    <source>
        <dbReference type="ARBA" id="ARBA00022806"/>
    </source>
</evidence>
<evidence type="ECO:0000256" key="1">
    <source>
        <dbReference type="ARBA" id="ARBA00009922"/>
    </source>
</evidence>
<comment type="catalytic activity">
    <reaction evidence="14">
        <text>ATP + H2O = ADP + phosphate + H(+)</text>
        <dbReference type="Rhea" id="RHEA:13065"/>
        <dbReference type="ChEBI" id="CHEBI:15377"/>
        <dbReference type="ChEBI" id="CHEBI:15378"/>
        <dbReference type="ChEBI" id="CHEBI:30616"/>
        <dbReference type="ChEBI" id="CHEBI:43474"/>
        <dbReference type="ChEBI" id="CHEBI:456216"/>
        <dbReference type="EC" id="5.6.2.4"/>
    </reaction>
</comment>
<dbReference type="PROSITE" id="PS51217">
    <property type="entry name" value="UVRD_HELICASE_CTER"/>
    <property type="match status" value="1"/>
</dbReference>
<keyword evidence="8 15" id="KW-0067">ATP-binding</keyword>
<dbReference type="InterPro" id="IPR011335">
    <property type="entry name" value="Restrct_endonuc-II-like"/>
</dbReference>
<keyword evidence="2" id="KW-0540">Nuclease</keyword>
<dbReference type="InterPro" id="IPR011604">
    <property type="entry name" value="PDDEXK-like_dom_sf"/>
</dbReference>
<evidence type="ECO:0000256" key="7">
    <source>
        <dbReference type="ARBA" id="ARBA00022839"/>
    </source>
</evidence>
<dbReference type="RefSeq" id="WP_183377054.1">
    <property type="nucleotide sequence ID" value="NZ_CBCSFZ010000039.1"/>
</dbReference>
<keyword evidence="6 15" id="KW-0347">Helicase</keyword>
<name>A0A839QXZ0_9MICO</name>
<dbReference type="InterPro" id="IPR027417">
    <property type="entry name" value="P-loop_NTPase"/>
</dbReference>
<feature type="compositionally biased region" description="Basic and acidic residues" evidence="16">
    <location>
        <begin position="635"/>
        <end position="651"/>
    </location>
</feature>
<dbReference type="AlphaFoldDB" id="A0A839QXZ0"/>
<feature type="domain" description="UvrD-like helicase ATP-binding" evidence="17">
    <location>
        <begin position="1"/>
        <end position="469"/>
    </location>
</feature>
<evidence type="ECO:0000256" key="5">
    <source>
        <dbReference type="ARBA" id="ARBA00022801"/>
    </source>
</evidence>
<evidence type="ECO:0000259" key="17">
    <source>
        <dbReference type="PROSITE" id="PS51198"/>
    </source>
</evidence>
<sequence length="1153" mass="124419">MNRTLITASAGSGKTYTLTERIAARLAPEDGSEAVSPSGIIATTFTKRAAAEITERLQQKLLDRGMVDEAGEISTALIGTVNSVAGRIVTDYAIDTGLSPELRILDEHASDAAFQAAIDTRIAEAEGRHMPMLRRLRHNGDPADDRPAYMQTEIAWAALVKQVADRARANNLTAAEVRAAADASWAELEAQLNRIAPVADEDARAEWMRMFDTCLDTVRADAAACEDPDGPPSHWPSDGAKLNSRSVANVVGSVPSLEAYRRRILKDGRDLDAVPWAAWAKAATGKVPAAAGGKAPGTRIVAAFEPLTALITPVTFEDIEDGPSTQAADGGLFSNPALRDDLRALVDLVFHTAADSLDAYREHKRALGVMDYVDQEVLALELITDNRRVRDSLAARFQMLAVDEFQDTSPIQLALFLALGELVDHVLWVGDRKQSIYGFRGAAPDLMEAAVDAGVIGAAKPLRYSYRSTLGPLSVSNALFSALFHDQPQADVTLDVPDSRQNIQHLGGAEFWTFEKEEASRMSNAVVTAGIANGVADLLERTPEIDGEAVRPRNVAVLVRANAQIPELVAALEQRGVPATGSAQSVLSTREGQVLRAGLASLLDAEDTLALIELVTLLPDHAAHSTWFTDLGTARGEDGPEDRPGAGDRRARREVFRRMQDDPTLAALGRLRTAASGLTPHELILALIDALDLPQRIKSWTSPDVRLETLDVFRRLAADYEERQEAENAPLSITGLIAHIDAEADNIEPTSDADAVLVTTVHQAKGLGWKVVVSVLPDQKDHRRDAITVIPRGPSEFDAHHPLEGRRLQYLPEVPGLGLLEDVIAASEAGKRAAAAAREEAKRVQYVSLTRSKFITVLTAASDDLTKTVLGSLDDSVTVSLTGDEAGERKTPAPRRLTVQAPTGPDGERRSGSAEVVHRVFTDSTARVGGHGAARSPIAAADLPVRPGPMEVSLPARIAASSVPSDGIDADVRIVASLGPALIASGDERWELVGEAVHAYLAAPYAQLRQEQQVALAERVHRRWLSAHPRAAAKVTPHHLMSAGQRWADWCDREFPGAHTATEQPLAWWSAEQQEMEGWMDALLTLPDGRTIVVDHKTFPNEEPSAIIQHIRESYLGQMATYARALEETTGVRPSRLLIHLPLSGTVAEVIVR</sequence>
<evidence type="ECO:0000256" key="14">
    <source>
        <dbReference type="ARBA" id="ARBA00048988"/>
    </source>
</evidence>
<accession>A0A839QXZ0</accession>